<dbReference type="Proteomes" id="UP000230605">
    <property type="component" value="Chromosome 3"/>
</dbReference>
<dbReference type="Proteomes" id="UP001302367">
    <property type="component" value="Chromosome 3"/>
</dbReference>
<feature type="compositionally biased region" description="Acidic residues" evidence="1">
    <location>
        <begin position="237"/>
        <end position="256"/>
    </location>
</feature>
<reference evidence="2 4" key="1">
    <citation type="submission" date="2015-10" db="EMBL/GenBank/DDBJ databases">
        <title>The cercosporin biosynthetic gene cluster was horizontally transferred to several fungal lineages and shown to be expanded in Cercospora beticola based on microsynteny with recipient genomes.</title>
        <authorList>
            <person name="De Jonge R."/>
            <person name="Ebert M.K."/>
            <person name="Suttle J.C."/>
            <person name="Jurick Ii W.M."/>
            <person name="Secor G.A."/>
            <person name="Thomma B.P."/>
            <person name="Van De Peer Y."/>
            <person name="Bolton M.D."/>
        </authorList>
    </citation>
    <scope>NUCLEOTIDE SEQUENCE [LARGE SCALE GENOMIC DNA]</scope>
    <source>
        <strain evidence="2 4">09-40</strain>
    </source>
</reference>
<keyword evidence="5" id="KW-1185">Reference proteome</keyword>
<dbReference type="EMBL" id="CP134186">
    <property type="protein sequence ID" value="WPB00232.1"/>
    <property type="molecule type" value="Genomic_DNA"/>
</dbReference>
<evidence type="ECO:0000313" key="4">
    <source>
        <dbReference type="Proteomes" id="UP000230605"/>
    </source>
</evidence>
<feature type="compositionally biased region" description="Basic and acidic residues" evidence="1">
    <location>
        <begin position="216"/>
        <end position="236"/>
    </location>
</feature>
<feature type="region of interest" description="Disordered" evidence="1">
    <location>
        <begin position="200"/>
        <end position="300"/>
    </location>
</feature>
<feature type="compositionally biased region" description="Acidic residues" evidence="1">
    <location>
        <begin position="201"/>
        <end position="215"/>
    </location>
</feature>
<dbReference type="EMBL" id="LKMD01000101">
    <property type="protein sequence ID" value="PIA99446.1"/>
    <property type="molecule type" value="Genomic_DNA"/>
</dbReference>
<gene>
    <name evidence="2" type="ORF">CB0940_03066</name>
    <name evidence="3" type="ORF">RHO25_004851</name>
</gene>
<evidence type="ECO:0000256" key="1">
    <source>
        <dbReference type="SAM" id="MobiDB-lite"/>
    </source>
</evidence>
<feature type="compositionally biased region" description="Basic and acidic residues" evidence="1">
    <location>
        <begin position="257"/>
        <end position="276"/>
    </location>
</feature>
<evidence type="ECO:0000313" key="3">
    <source>
        <dbReference type="EMBL" id="WPB00232.1"/>
    </source>
</evidence>
<name>A0A2G5I3P8_CERBT</name>
<accession>A0A2G5I3P8</accession>
<evidence type="ECO:0000313" key="5">
    <source>
        <dbReference type="Proteomes" id="UP001302367"/>
    </source>
</evidence>
<organism evidence="2 4">
    <name type="scientific">Cercospora beticola</name>
    <name type="common">Sugarbeet leaf spot fungus</name>
    <dbReference type="NCBI Taxonomy" id="122368"/>
    <lineage>
        <taxon>Eukaryota</taxon>
        <taxon>Fungi</taxon>
        <taxon>Dikarya</taxon>
        <taxon>Ascomycota</taxon>
        <taxon>Pezizomycotina</taxon>
        <taxon>Dothideomycetes</taxon>
        <taxon>Dothideomycetidae</taxon>
        <taxon>Mycosphaerellales</taxon>
        <taxon>Mycosphaerellaceae</taxon>
        <taxon>Cercospora</taxon>
    </lineage>
</organism>
<dbReference type="OrthoDB" id="3643542at2759"/>
<proteinExistence type="predicted"/>
<evidence type="ECO:0000313" key="2">
    <source>
        <dbReference type="EMBL" id="PIA99446.1"/>
    </source>
</evidence>
<sequence length="300" mass="34877">MGNIFSDLQEPTTRTKKKRSAMSRSYLEPTNIFAEKGLDAVRIWLDGFNYKQDFFSNPPPKLTDLHSGLMCAVMEIKIQLDPQLECVVNSATEEQYGMEFDPDAFLSDRTFSIELFEEIREHGIRALDRATTMRYLGEAREEIAWVKNETRRLELHLDNAQKLIQQKLRRRFYYRPTPRKQNISHALVPYVEDDVVKVREDDDEDEMLDDTDDAESAERRARSRTPEPGEMGRYDAYDEDYDFSEDGEIKEEEGEEKAESSRVMDDEDGKENIKVEEDVEMVDSGREDSVVAGSWGNLRL</sequence>
<reference evidence="3 5" key="2">
    <citation type="submission" date="2023-09" db="EMBL/GenBank/DDBJ databases">
        <title>Complete-Gapless Cercospora beticola genome.</title>
        <authorList>
            <person name="Wyatt N.A."/>
            <person name="Spanner R.E."/>
            <person name="Bolton M.D."/>
        </authorList>
    </citation>
    <scope>NUCLEOTIDE SEQUENCE [LARGE SCALE GENOMIC DNA]</scope>
    <source>
        <strain evidence="3">Cb09-40</strain>
    </source>
</reference>
<dbReference type="AlphaFoldDB" id="A0A2G5I3P8"/>
<protein>
    <submittedName>
        <fullName evidence="2">Uncharacterized protein</fullName>
    </submittedName>
</protein>
<feature type="region of interest" description="Disordered" evidence="1">
    <location>
        <begin position="1"/>
        <end position="22"/>
    </location>
</feature>